<dbReference type="EMBL" id="SWFS01000532">
    <property type="protein sequence ID" value="KAA8898990.1"/>
    <property type="molecule type" value="Genomic_DNA"/>
</dbReference>
<keyword evidence="5" id="KW-0443">Lipid metabolism</keyword>
<dbReference type="EC" id="3.1.1.-" evidence="6"/>
<dbReference type="InterPro" id="IPR050654">
    <property type="entry name" value="AChE-related_enzymes"/>
</dbReference>
<protein>
    <recommendedName>
        <fullName evidence="6">Carboxylic ester hydrolase</fullName>
        <ecNumber evidence="6">3.1.1.-</ecNumber>
    </recommendedName>
</protein>
<keyword evidence="3 6" id="KW-0378">Hydrolase</keyword>
<dbReference type="AlphaFoldDB" id="A0A642UHE1"/>
<comment type="catalytic activity">
    <reaction evidence="1">
        <text>a triacylglycerol + H2O = a diacylglycerol + a fatty acid + H(+)</text>
        <dbReference type="Rhea" id="RHEA:12044"/>
        <dbReference type="ChEBI" id="CHEBI:15377"/>
        <dbReference type="ChEBI" id="CHEBI:15378"/>
        <dbReference type="ChEBI" id="CHEBI:17855"/>
        <dbReference type="ChEBI" id="CHEBI:18035"/>
        <dbReference type="ChEBI" id="CHEBI:28868"/>
        <dbReference type="EC" id="3.1.1.3"/>
    </reaction>
</comment>
<dbReference type="GO" id="GO:0004806">
    <property type="term" value="F:triacylglycerol lipase activity"/>
    <property type="evidence" value="ECO:0007669"/>
    <property type="project" value="UniProtKB-EC"/>
</dbReference>
<evidence type="ECO:0000313" key="8">
    <source>
        <dbReference type="EMBL" id="KAA8898990.1"/>
    </source>
</evidence>
<dbReference type="PROSITE" id="PS00122">
    <property type="entry name" value="CARBOXYLESTERASE_B_1"/>
    <property type="match status" value="1"/>
</dbReference>
<keyword evidence="6" id="KW-0732">Signal</keyword>
<evidence type="ECO:0000256" key="4">
    <source>
        <dbReference type="ARBA" id="ARBA00022963"/>
    </source>
</evidence>
<dbReference type="PANTHER" id="PTHR43918:SF4">
    <property type="entry name" value="CARBOXYLIC ESTER HYDROLASE"/>
    <property type="match status" value="1"/>
</dbReference>
<evidence type="ECO:0000259" key="7">
    <source>
        <dbReference type="Pfam" id="PF00135"/>
    </source>
</evidence>
<dbReference type="SUPFAM" id="SSF53474">
    <property type="entry name" value="alpha/beta-Hydrolases"/>
    <property type="match status" value="1"/>
</dbReference>
<sequence>MNVLFFVALLFTGVVNGEEPLAQTSNGPYKGAYLPEFDQDAFLGIPYAQPPVGELRFEPAKEVSETWGEVRNATVYQNSCYWTGNGFDNEGLNVSEDCLTLNIVRPAGYAHTKLPVGVWIHGGGFNWGASQRDVYNLSYPVEQSVKGGTPIVAVSVNYRLSGWGFLASKDIVKNKKANNGILDQRLALKWVERNIEAFGGDPNQVTIWGESAGGMSVALHITGYGGEDAETLFHRGIMESGAVETNSFNSMDDFEANYDNVTKQVGCNDADDTLACLKKVPAGQLNDIFNQSSLKYAPVLDGELIPDYPNNLMDQGKFAKIPVIVGANMDEGTSFGLGNVNTTDEVVQGLQMVYPNIVNSTAKRLLEYYPNDPSQGCPFGTGDAYSNETWGLQYKRANAILGDIKMIGPRRRMAKDMSKFGLPVYSYNWNQSDYSFDGTKPPIATHFHEVVYVFHNPNWNNQSHADIIGPDPDGSKMQLADLTSRFFMSFIATGDPNNAQVDTDHPYWPRYLESQQNMYFEAKNTHVEDDNYRATPIHFINYEVDNQITSI</sequence>
<dbReference type="InterPro" id="IPR029058">
    <property type="entry name" value="AB_hydrolase_fold"/>
</dbReference>
<dbReference type="Pfam" id="PF00135">
    <property type="entry name" value="COesterase"/>
    <property type="match status" value="1"/>
</dbReference>
<evidence type="ECO:0000256" key="5">
    <source>
        <dbReference type="ARBA" id="ARBA00023098"/>
    </source>
</evidence>
<dbReference type="InterPro" id="IPR019826">
    <property type="entry name" value="Carboxylesterase_B_AS"/>
</dbReference>
<gene>
    <name evidence="8" type="ORF">TRICI_006414</name>
</gene>
<evidence type="ECO:0000313" key="9">
    <source>
        <dbReference type="Proteomes" id="UP000761534"/>
    </source>
</evidence>
<dbReference type="Proteomes" id="UP000761534">
    <property type="component" value="Unassembled WGS sequence"/>
</dbReference>
<dbReference type="Gene3D" id="3.40.50.1820">
    <property type="entry name" value="alpha/beta hydrolase"/>
    <property type="match status" value="1"/>
</dbReference>
<comment type="similarity">
    <text evidence="2 6">Belongs to the type-B carboxylesterase/lipase family.</text>
</comment>
<comment type="caution">
    <text evidence="8">The sequence shown here is derived from an EMBL/GenBank/DDBJ whole genome shotgun (WGS) entry which is preliminary data.</text>
</comment>
<feature type="signal peptide" evidence="6">
    <location>
        <begin position="1"/>
        <end position="17"/>
    </location>
</feature>
<dbReference type="InterPro" id="IPR002018">
    <property type="entry name" value="CarbesteraseB"/>
</dbReference>
<evidence type="ECO:0000256" key="2">
    <source>
        <dbReference type="ARBA" id="ARBA00005964"/>
    </source>
</evidence>
<dbReference type="PANTHER" id="PTHR43918">
    <property type="entry name" value="ACETYLCHOLINESTERASE"/>
    <property type="match status" value="1"/>
</dbReference>
<proteinExistence type="inferred from homology"/>
<keyword evidence="9" id="KW-1185">Reference proteome</keyword>
<dbReference type="InterPro" id="IPR019819">
    <property type="entry name" value="Carboxylesterase_B_CS"/>
</dbReference>
<feature type="chain" id="PRO_5031601471" description="Carboxylic ester hydrolase" evidence="6">
    <location>
        <begin position="18"/>
        <end position="551"/>
    </location>
</feature>
<keyword evidence="4" id="KW-0442">Lipid degradation</keyword>
<name>A0A642UHE1_9ASCO</name>
<dbReference type="OrthoDB" id="6846267at2759"/>
<dbReference type="GO" id="GO:0016042">
    <property type="term" value="P:lipid catabolic process"/>
    <property type="evidence" value="ECO:0007669"/>
    <property type="project" value="UniProtKB-KW"/>
</dbReference>
<evidence type="ECO:0000256" key="3">
    <source>
        <dbReference type="ARBA" id="ARBA00022801"/>
    </source>
</evidence>
<reference evidence="8" key="1">
    <citation type="journal article" date="2019" name="G3 (Bethesda)">
        <title>Genome Assemblies of Two Rare Opportunistic Yeast Pathogens: Diutina rugosa (syn. Candida rugosa) and Trichomonascus ciferrii (syn. Candida ciferrii).</title>
        <authorList>
            <person name="Mixao V."/>
            <person name="Saus E."/>
            <person name="Hansen A.P."/>
            <person name="Lass-Florl C."/>
            <person name="Gabaldon T."/>
        </authorList>
    </citation>
    <scope>NUCLEOTIDE SEQUENCE</scope>
    <source>
        <strain evidence="8">CBS 4856</strain>
    </source>
</reference>
<dbReference type="VEuPathDB" id="FungiDB:TRICI_006414"/>
<evidence type="ECO:0000256" key="1">
    <source>
        <dbReference type="ARBA" id="ARBA00001024"/>
    </source>
</evidence>
<dbReference type="PROSITE" id="PS00941">
    <property type="entry name" value="CARBOXYLESTERASE_B_2"/>
    <property type="match status" value="1"/>
</dbReference>
<accession>A0A642UHE1</accession>
<feature type="domain" description="Carboxylesterase type B" evidence="7">
    <location>
        <begin position="19"/>
        <end position="539"/>
    </location>
</feature>
<organism evidence="8 9">
    <name type="scientific">Trichomonascus ciferrii</name>
    <dbReference type="NCBI Taxonomy" id="44093"/>
    <lineage>
        <taxon>Eukaryota</taxon>
        <taxon>Fungi</taxon>
        <taxon>Dikarya</taxon>
        <taxon>Ascomycota</taxon>
        <taxon>Saccharomycotina</taxon>
        <taxon>Dipodascomycetes</taxon>
        <taxon>Dipodascales</taxon>
        <taxon>Trichomonascaceae</taxon>
        <taxon>Trichomonascus</taxon>
        <taxon>Trichomonascus ciferrii complex</taxon>
    </lineage>
</organism>
<evidence type="ECO:0000256" key="6">
    <source>
        <dbReference type="RuleBase" id="RU361235"/>
    </source>
</evidence>